<dbReference type="InterPro" id="IPR034016">
    <property type="entry name" value="M1_APN-typ"/>
</dbReference>
<feature type="binding site" evidence="9">
    <location>
        <position position="342"/>
    </location>
    <ligand>
        <name>Zn(2+)</name>
        <dbReference type="ChEBI" id="CHEBI:29105"/>
        <note>catalytic</note>
    </ligand>
</feature>
<evidence type="ECO:0000259" key="12">
    <source>
        <dbReference type="Pfam" id="PF01433"/>
    </source>
</evidence>
<evidence type="ECO:0000256" key="2">
    <source>
        <dbReference type="ARBA" id="ARBA00022438"/>
    </source>
</evidence>
<evidence type="ECO:0000256" key="6">
    <source>
        <dbReference type="ARBA" id="ARBA00022833"/>
    </source>
</evidence>
<comment type="similarity">
    <text evidence="1 11">Belongs to the peptidase M1 family.</text>
</comment>
<keyword evidence="3 11" id="KW-0645">Protease</keyword>
<keyword evidence="4 9" id="KW-0479">Metal-binding</keyword>
<evidence type="ECO:0000256" key="11">
    <source>
        <dbReference type="RuleBase" id="RU364040"/>
    </source>
</evidence>
<dbReference type="InterPro" id="IPR050344">
    <property type="entry name" value="Peptidase_M1_aminopeptidases"/>
</dbReference>
<dbReference type="InterPro" id="IPR045357">
    <property type="entry name" value="Aminopeptidase_N-like_N"/>
</dbReference>
<dbReference type="Gene3D" id="2.60.40.1910">
    <property type="match status" value="1"/>
</dbReference>
<dbReference type="SUPFAM" id="SSF63737">
    <property type="entry name" value="Leukotriene A4 hydrolase N-terminal domain"/>
    <property type="match status" value="1"/>
</dbReference>
<dbReference type="InterPro" id="IPR042097">
    <property type="entry name" value="Aminopeptidase_N-like_N_sf"/>
</dbReference>
<evidence type="ECO:0000256" key="7">
    <source>
        <dbReference type="ARBA" id="ARBA00023049"/>
    </source>
</evidence>
<dbReference type="GO" id="GO:0043171">
    <property type="term" value="P:peptide catabolic process"/>
    <property type="evidence" value="ECO:0007669"/>
    <property type="project" value="TreeGrafter"/>
</dbReference>
<feature type="binding site" evidence="9">
    <location>
        <position position="319"/>
    </location>
    <ligand>
        <name>Zn(2+)</name>
        <dbReference type="ChEBI" id="CHEBI:29105"/>
        <note>catalytic</note>
    </ligand>
</feature>
<dbReference type="PANTHER" id="PTHR11533:SF174">
    <property type="entry name" value="PUROMYCIN-SENSITIVE AMINOPEPTIDASE-RELATED"/>
    <property type="match status" value="1"/>
</dbReference>
<dbReference type="EC" id="3.4.11.-" evidence="11"/>
<dbReference type="Pfam" id="PF17900">
    <property type="entry name" value="Peptidase_M1_N"/>
    <property type="match status" value="1"/>
</dbReference>
<dbReference type="Proteomes" id="UP000063063">
    <property type="component" value="Chromosome 26"/>
</dbReference>
<evidence type="ECO:0000256" key="9">
    <source>
        <dbReference type="PIRSR" id="PIRSR634016-3"/>
    </source>
</evidence>
<feature type="site" description="Transition state stabilizer" evidence="10">
    <location>
        <position position="405"/>
    </location>
</feature>
<dbReference type="GO" id="GO:0042277">
    <property type="term" value="F:peptide binding"/>
    <property type="evidence" value="ECO:0007669"/>
    <property type="project" value="TreeGrafter"/>
</dbReference>
<dbReference type="PRINTS" id="PR00756">
    <property type="entry name" value="ALADIPTASE"/>
</dbReference>
<dbReference type="GO" id="GO:0005615">
    <property type="term" value="C:extracellular space"/>
    <property type="evidence" value="ECO:0007669"/>
    <property type="project" value="TreeGrafter"/>
</dbReference>
<dbReference type="Pfam" id="PF01433">
    <property type="entry name" value="Peptidase_M1"/>
    <property type="match status" value="1"/>
</dbReference>
<dbReference type="Gene3D" id="2.60.40.1730">
    <property type="entry name" value="tricorn interacting facor f3 domain"/>
    <property type="match status" value="1"/>
</dbReference>
<keyword evidence="6 9" id="KW-0862">Zinc</keyword>
<organism evidence="15 16">
    <name type="scientific">Leishmania panamensis</name>
    <dbReference type="NCBI Taxonomy" id="5679"/>
    <lineage>
        <taxon>Eukaryota</taxon>
        <taxon>Discoba</taxon>
        <taxon>Euglenozoa</taxon>
        <taxon>Kinetoplastea</taxon>
        <taxon>Metakinetoplastina</taxon>
        <taxon>Trypanosomatida</taxon>
        <taxon>Trypanosomatidae</taxon>
        <taxon>Leishmaniinae</taxon>
        <taxon>Leishmania</taxon>
        <taxon>Leishmania guyanensis species complex</taxon>
    </lineage>
</organism>
<dbReference type="GeneID" id="22575933"/>
<dbReference type="GO" id="GO:0005737">
    <property type="term" value="C:cytoplasm"/>
    <property type="evidence" value="ECO:0007669"/>
    <property type="project" value="TreeGrafter"/>
</dbReference>
<dbReference type="Pfam" id="PF11838">
    <property type="entry name" value="ERAP1_C"/>
    <property type="match status" value="1"/>
</dbReference>
<dbReference type="VEuPathDB" id="TriTrypDB:LPAL13_260007800"/>
<feature type="domain" description="Peptidase M1 membrane alanine aminopeptidase" evidence="12">
    <location>
        <begin position="248"/>
        <end position="464"/>
    </location>
</feature>
<dbReference type="EMBL" id="CP009395">
    <property type="protein sequence ID" value="AIN99144.1"/>
    <property type="molecule type" value="Genomic_DNA"/>
</dbReference>
<protein>
    <recommendedName>
        <fullName evidence="11">Aminopeptidase</fullName>
        <ecNumber evidence="11">3.4.11.-</ecNumber>
    </recommendedName>
</protein>
<evidence type="ECO:0000256" key="3">
    <source>
        <dbReference type="ARBA" id="ARBA00022670"/>
    </source>
</evidence>
<sequence>MTTARCVLPRNVRPTHYHIAISPDLEHATFSAEVTIDVRIAEPTNSFTLNAVGLTFSDVSVRATVGGGAPVTVQSIMESTEDQRISVQVDCAVADAAQLRFCYTAAITDNLFAFYRSHYTYEGVTSYVGATQMCPAEARRVFPCWDEPAIKATFALDITVPAKLQVWSNDAPLEVVQLPDGLARWVFRPAIAMSTYLVAWVIGELDTAEVTAPRSAAAVAGQGGALASPSSIVIRAITPRGKIEQAQFALTVAAQVLPLYETYFQSPYIFSKLDLIALPNFAFGAMENWGCITFREQTLLASAEASATQKERVAMVVAHELAHQWFGNLVTMAWWSDLWLNESFATYMAMWAVSKIFPEWVVDTQFVYNEGSGAFQLDAMRSSHPIELPVVDVQEVDSIFDAISYSKGAMVLRMAAKFVGEAGFQRGLVNYLSRYAYAAATSVQLWDALSGPAAPNLKGVLHNWTREQGYPYVQAVHDAEASTLTLTQRRFLVLNDATPAEDAALWKVPMYYTYGTGDGEVNTVPIVLADRTVTVPIDGAVWVKVNSDQIAFCRVQYTEAMLRGLVGPLSTKLINGTDRYSLLADYAAFARGGYCDTVQAMELLSHYHSEEDYTVWCEVAHFEKNLRSILGGCLPEVRAAFNDFCDRLYAPAMQRLGLQPRHDDGHRTQQSRLLIFSRLLACSNAETVAVAQELYDNRATSSISLDMLGCVYSVHIHTHGAAAMAEVQELIAKATYAEERAQYLGALAAVAEPSTDVPRLMDYLLSDAVNSQDMLTVLLGLAEGAQTQRVFVEQLIHKWPLLSQKAPSVLLARMLKLLEHCSDEAMVTPLRRFFDCMPGEMQSRTRMAFEQGVEGLRCNAAWVARDGAKIARYLLRK</sequence>
<evidence type="ECO:0000313" key="16">
    <source>
        <dbReference type="Proteomes" id="UP000063063"/>
    </source>
</evidence>
<dbReference type="GO" id="GO:0016020">
    <property type="term" value="C:membrane"/>
    <property type="evidence" value="ECO:0007669"/>
    <property type="project" value="TreeGrafter"/>
</dbReference>
<dbReference type="CDD" id="cd09601">
    <property type="entry name" value="M1_APN-Q_like"/>
    <property type="match status" value="1"/>
</dbReference>
<keyword evidence="2 11" id="KW-0031">Aminopeptidase</keyword>
<dbReference type="OrthoDB" id="275509at2759"/>
<dbReference type="GO" id="GO:0008270">
    <property type="term" value="F:zinc ion binding"/>
    <property type="evidence" value="ECO:0007669"/>
    <property type="project" value="UniProtKB-UniRule"/>
</dbReference>
<dbReference type="RefSeq" id="XP_010699851.1">
    <property type="nucleotide sequence ID" value="XM_010701549.1"/>
</dbReference>
<proteinExistence type="inferred from homology"/>
<evidence type="ECO:0000259" key="14">
    <source>
        <dbReference type="Pfam" id="PF17900"/>
    </source>
</evidence>
<evidence type="ECO:0000313" key="15">
    <source>
        <dbReference type="EMBL" id="AIN99144.1"/>
    </source>
</evidence>
<keyword evidence="16" id="KW-1185">Reference proteome</keyword>
<evidence type="ECO:0000256" key="1">
    <source>
        <dbReference type="ARBA" id="ARBA00010136"/>
    </source>
</evidence>
<dbReference type="Gene3D" id="1.10.390.10">
    <property type="entry name" value="Neutral Protease Domain 2"/>
    <property type="match status" value="1"/>
</dbReference>
<keyword evidence="7 11" id="KW-0482">Metalloprotease</keyword>
<dbReference type="InterPro" id="IPR001930">
    <property type="entry name" value="Peptidase_M1"/>
</dbReference>
<gene>
    <name evidence="15" type="ORF">LPMP_260300</name>
</gene>
<evidence type="ECO:0000256" key="5">
    <source>
        <dbReference type="ARBA" id="ARBA00022801"/>
    </source>
</evidence>
<dbReference type="PANTHER" id="PTHR11533">
    <property type="entry name" value="PROTEASE M1 ZINC METALLOPROTEASE"/>
    <property type="match status" value="1"/>
</dbReference>
<dbReference type="FunFam" id="1.10.390.10:FF:000006">
    <property type="entry name" value="Puromycin-sensitive aminopeptidase"/>
    <property type="match status" value="1"/>
</dbReference>
<evidence type="ECO:0000259" key="13">
    <source>
        <dbReference type="Pfam" id="PF11838"/>
    </source>
</evidence>
<dbReference type="GO" id="GO:0006508">
    <property type="term" value="P:proteolysis"/>
    <property type="evidence" value="ECO:0007669"/>
    <property type="project" value="UniProtKB-KW"/>
</dbReference>
<accession>A0A088RV92</accession>
<evidence type="ECO:0000256" key="8">
    <source>
        <dbReference type="PIRSR" id="PIRSR634016-1"/>
    </source>
</evidence>
<dbReference type="SUPFAM" id="SSF55486">
    <property type="entry name" value="Metalloproteases ('zincins'), catalytic domain"/>
    <property type="match status" value="1"/>
</dbReference>
<evidence type="ECO:0000256" key="4">
    <source>
        <dbReference type="ARBA" id="ARBA00022723"/>
    </source>
</evidence>
<feature type="active site" description="Proton acceptor" evidence="8">
    <location>
        <position position="320"/>
    </location>
</feature>
<comment type="cofactor">
    <cofactor evidence="9 11">
        <name>Zn(2+)</name>
        <dbReference type="ChEBI" id="CHEBI:29105"/>
    </cofactor>
    <text evidence="9 11">Binds 1 zinc ion per subunit.</text>
</comment>
<dbReference type="KEGG" id="lpan:LPMP_260300"/>
<dbReference type="InterPro" id="IPR014782">
    <property type="entry name" value="Peptidase_M1_dom"/>
</dbReference>
<dbReference type="InterPro" id="IPR024571">
    <property type="entry name" value="ERAP1-like_C_dom"/>
</dbReference>
<dbReference type="VEuPathDB" id="TriTrypDB:LPMP_260300"/>
<feature type="binding site" evidence="9">
    <location>
        <position position="323"/>
    </location>
    <ligand>
        <name>Zn(2+)</name>
        <dbReference type="ChEBI" id="CHEBI:29105"/>
        <note>catalytic</note>
    </ligand>
</feature>
<dbReference type="GO" id="GO:0070006">
    <property type="term" value="F:metalloaminopeptidase activity"/>
    <property type="evidence" value="ECO:0007669"/>
    <property type="project" value="TreeGrafter"/>
</dbReference>
<dbReference type="Gene3D" id="1.25.50.20">
    <property type="match status" value="1"/>
</dbReference>
<evidence type="ECO:0000256" key="10">
    <source>
        <dbReference type="PIRSR" id="PIRSR634016-4"/>
    </source>
</evidence>
<reference evidence="15 16" key="1">
    <citation type="journal article" date="2015" name="Sci. Rep.">
        <title>The genome of Leishmania panamensis: insights into genomics of the L. (Viannia) subgenus.</title>
        <authorList>
            <person name="Llanes A."/>
            <person name="Restrepo C.M."/>
            <person name="Vecchio G.D."/>
            <person name="Anguizola F.J."/>
            <person name="Lleonart R."/>
        </authorList>
    </citation>
    <scope>NUCLEOTIDE SEQUENCE [LARGE SCALE GENOMIC DNA]</scope>
    <source>
        <strain evidence="15 16">MHOM/PA/94/PSC-1</strain>
    </source>
</reference>
<dbReference type="eggNOG" id="KOG1046">
    <property type="taxonomic scope" value="Eukaryota"/>
</dbReference>
<name>A0A088RV92_LEIPA</name>
<feature type="domain" description="ERAP1-like C-terminal" evidence="13">
    <location>
        <begin position="542"/>
        <end position="857"/>
    </location>
</feature>
<keyword evidence="5 11" id="KW-0378">Hydrolase</keyword>
<dbReference type="InterPro" id="IPR027268">
    <property type="entry name" value="Peptidase_M4/M1_CTD_sf"/>
</dbReference>
<dbReference type="AlphaFoldDB" id="A0A088RV92"/>
<feature type="domain" description="Aminopeptidase N-like N-terminal" evidence="14">
    <location>
        <begin position="14"/>
        <end position="197"/>
    </location>
</feature>